<evidence type="ECO:0000313" key="3">
    <source>
        <dbReference type="EMBL" id="KAA9166133.1"/>
    </source>
</evidence>
<dbReference type="EMBL" id="VMNW02000003">
    <property type="protein sequence ID" value="KAA9166133.1"/>
    <property type="molecule type" value="Genomic_DNA"/>
</dbReference>
<evidence type="ECO:0000313" key="4">
    <source>
        <dbReference type="Proteomes" id="UP000319769"/>
    </source>
</evidence>
<evidence type="ECO:0000259" key="2">
    <source>
        <dbReference type="Pfam" id="PF01571"/>
    </source>
</evidence>
<evidence type="ECO:0000256" key="1">
    <source>
        <dbReference type="PIRSR" id="PIRSR006487-1"/>
    </source>
</evidence>
<dbReference type="PANTHER" id="PTHR43757">
    <property type="entry name" value="AMINOMETHYLTRANSFERASE"/>
    <property type="match status" value="1"/>
</dbReference>
<dbReference type="RefSeq" id="WP_144745614.1">
    <property type="nucleotide sequence ID" value="NZ_VMNW02000003.1"/>
</dbReference>
<proteinExistence type="predicted"/>
<gene>
    <name evidence="3" type="ORF">FPZ12_004115</name>
</gene>
<protein>
    <submittedName>
        <fullName evidence="3">Aminomethyl transferase family protein</fullName>
    </submittedName>
</protein>
<dbReference type="GO" id="GO:0016740">
    <property type="term" value="F:transferase activity"/>
    <property type="evidence" value="ECO:0007669"/>
    <property type="project" value="UniProtKB-KW"/>
</dbReference>
<dbReference type="Pfam" id="PF01571">
    <property type="entry name" value="GCV_T"/>
    <property type="match status" value="1"/>
</dbReference>
<keyword evidence="4" id="KW-1185">Reference proteome</keyword>
<dbReference type="PANTHER" id="PTHR43757:SF2">
    <property type="entry name" value="AMINOMETHYLTRANSFERASE, MITOCHONDRIAL"/>
    <property type="match status" value="1"/>
</dbReference>
<reference evidence="3" key="1">
    <citation type="submission" date="2019-09" db="EMBL/GenBank/DDBJ databases">
        <authorList>
            <person name="Teo W.F.A."/>
            <person name="Duangmal K."/>
        </authorList>
    </citation>
    <scope>NUCLEOTIDE SEQUENCE [LARGE SCALE GENOMIC DNA]</scope>
    <source>
        <strain evidence="3">K81G1</strain>
    </source>
</reference>
<dbReference type="InterPro" id="IPR027266">
    <property type="entry name" value="TrmE/GcvT-like"/>
</dbReference>
<comment type="caution">
    <text evidence="3">The sequence shown here is derived from an EMBL/GenBank/DDBJ whole genome shotgun (WGS) entry which is preliminary data.</text>
</comment>
<keyword evidence="3" id="KW-0808">Transferase</keyword>
<feature type="binding site" evidence="1">
    <location>
        <position position="213"/>
    </location>
    <ligand>
        <name>substrate</name>
    </ligand>
</feature>
<dbReference type="InterPro" id="IPR028896">
    <property type="entry name" value="GcvT/YgfZ/DmdA"/>
</dbReference>
<dbReference type="Gene3D" id="3.30.1360.120">
    <property type="entry name" value="Probable tRNA modification gtpase trme, domain 1"/>
    <property type="match status" value="1"/>
</dbReference>
<dbReference type="SUPFAM" id="SSF103025">
    <property type="entry name" value="Folate-binding domain"/>
    <property type="match status" value="1"/>
</dbReference>
<sequence>MAAESLQAAIDRVGNAVDLMRNQPRRAFSHGFGFVPGEFTNWREEALAWHESCALLDQSHHMNDLFIDGPDTFRLLEHLGVNNFRGFGNDKAKQFVAVGDDGHYIGDAVLFGLGDTSADLVGRRTALDWVEYHARTGEWDVTVERDPQSVDRGGRPPKLYRFEIQGPAAGPLVEKLTGQPIPDVRFFGMTSLEIAGHRVRALRHGMAGQIGFELFGPWDEGDAVREAILQAGEEFDLHRVGSVAYSTANLESGWIPGPMPAIFTDDNLRAYREWLPASSAGSLGGSLNSPDAADYYVTPYDLGYGKFVDFEHEFVGRDALRARAAEPHRQKVTLVWHPDDVAKVFSSLWTPGPTYKYFNLPKARYGLFHMDEVLAGGGRAGISMDCGYVVRDQAVVSLAVVDEAFARPGTEVRVLWGENPRSTKPAVEPHEQVEIRATVESAPLSRFARASYRTGANQ</sequence>
<feature type="domain" description="GCVT N-terminal" evidence="2">
    <location>
        <begin position="39"/>
        <end position="254"/>
    </location>
</feature>
<dbReference type="Proteomes" id="UP000319769">
    <property type="component" value="Unassembled WGS sequence"/>
</dbReference>
<accession>A0A5N0VKT8</accession>
<dbReference type="AlphaFoldDB" id="A0A5N0VKT8"/>
<organism evidence="3 4">
    <name type="scientific">Amycolatopsis acidicola</name>
    <dbReference type="NCBI Taxonomy" id="2596893"/>
    <lineage>
        <taxon>Bacteria</taxon>
        <taxon>Bacillati</taxon>
        <taxon>Actinomycetota</taxon>
        <taxon>Actinomycetes</taxon>
        <taxon>Pseudonocardiales</taxon>
        <taxon>Pseudonocardiaceae</taxon>
        <taxon>Amycolatopsis</taxon>
    </lineage>
</organism>
<dbReference type="InterPro" id="IPR006222">
    <property type="entry name" value="GCVT_N"/>
</dbReference>
<name>A0A5N0VKT8_9PSEU</name>
<dbReference type="OrthoDB" id="2055370at2"/>